<proteinExistence type="predicted"/>
<keyword evidence="1" id="KW-1133">Transmembrane helix</keyword>
<evidence type="ECO:0000256" key="1">
    <source>
        <dbReference type="SAM" id="Phobius"/>
    </source>
</evidence>
<protein>
    <recommendedName>
        <fullName evidence="3">GOLD domain-containing protein</fullName>
    </recommendedName>
</protein>
<name>A0AAD1XU49_EUPCR</name>
<feature type="chain" id="PRO_5042200904" description="GOLD domain-containing protein" evidence="2">
    <location>
        <begin position="18"/>
        <end position="213"/>
    </location>
</feature>
<feature type="transmembrane region" description="Helical" evidence="1">
    <location>
        <begin position="185"/>
        <end position="207"/>
    </location>
</feature>
<feature type="domain" description="GOLD" evidence="3">
    <location>
        <begin position="17"/>
        <end position="212"/>
    </location>
</feature>
<dbReference type="SMART" id="SM01190">
    <property type="entry name" value="EMP24_GP25L"/>
    <property type="match status" value="1"/>
</dbReference>
<dbReference type="Proteomes" id="UP001295684">
    <property type="component" value="Unassembled WGS sequence"/>
</dbReference>
<keyword evidence="2" id="KW-0732">Signal</keyword>
<gene>
    <name evidence="4" type="ORF">ECRASSUSDP1_LOCUS20339</name>
</gene>
<dbReference type="EMBL" id="CAMPGE010020724">
    <property type="protein sequence ID" value="CAI2378939.1"/>
    <property type="molecule type" value="Genomic_DNA"/>
</dbReference>
<accession>A0AAD1XU49</accession>
<keyword evidence="5" id="KW-1185">Reference proteome</keyword>
<dbReference type="InterPro" id="IPR009038">
    <property type="entry name" value="GOLD_dom"/>
</dbReference>
<evidence type="ECO:0000259" key="3">
    <source>
        <dbReference type="SMART" id="SM01190"/>
    </source>
</evidence>
<organism evidence="4 5">
    <name type="scientific">Euplotes crassus</name>
    <dbReference type="NCBI Taxonomy" id="5936"/>
    <lineage>
        <taxon>Eukaryota</taxon>
        <taxon>Sar</taxon>
        <taxon>Alveolata</taxon>
        <taxon>Ciliophora</taxon>
        <taxon>Intramacronucleata</taxon>
        <taxon>Spirotrichea</taxon>
        <taxon>Hypotrichia</taxon>
        <taxon>Euplotida</taxon>
        <taxon>Euplotidae</taxon>
        <taxon>Moneuplotes</taxon>
    </lineage>
</organism>
<reference evidence="4" key="1">
    <citation type="submission" date="2023-07" db="EMBL/GenBank/DDBJ databases">
        <authorList>
            <consortium name="AG Swart"/>
            <person name="Singh M."/>
            <person name="Singh A."/>
            <person name="Seah K."/>
            <person name="Emmerich C."/>
        </authorList>
    </citation>
    <scope>NUCLEOTIDE SEQUENCE</scope>
    <source>
        <strain evidence="4">DP1</strain>
    </source>
</reference>
<evidence type="ECO:0000313" key="4">
    <source>
        <dbReference type="EMBL" id="CAI2378939.1"/>
    </source>
</evidence>
<comment type="caution">
    <text evidence="4">The sequence shown here is derived from an EMBL/GenBank/DDBJ whole genome shotgun (WGS) entry which is preliminary data.</text>
</comment>
<feature type="signal peptide" evidence="2">
    <location>
        <begin position="1"/>
        <end position="17"/>
    </location>
</feature>
<sequence>MKSVLVFVLVVVACVQAVYIHLGKGQKKCFYHDSPPGVLLIVRYSFLDQILFSDTKEGIVSSIYEAVSPRDIDKMILNSDSIITHRVHTINEGIKKICVEPTYNFFNMYAGSLLDDFIRLQIEILDETKVDEKLAKAIDRDQLHASREQILSLITHTSNILKEQEYEKIKAEIGEEKLKQLDRRILWLTILQIIVIIASAGFLLKIIRDYIAK</sequence>
<evidence type="ECO:0000313" key="5">
    <source>
        <dbReference type="Proteomes" id="UP001295684"/>
    </source>
</evidence>
<evidence type="ECO:0000256" key="2">
    <source>
        <dbReference type="SAM" id="SignalP"/>
    </source>
</evidence>
<keyword evidence="1" id="KW-0472">Membrane</keyword>
<dbReference type="AlphaFoldDB" id="A0AAD1XU49"/>
<keyword evidence="1" id="KW-0812">Transmembrane</keyword>
<dbReference type="Pfam" id="PF01105">
    <property type="entry name" value="EMP24_GP25L"/>
    <property type="match status" value="1"/>
</dbReference>